<evidence type="ECO:0000256" key="1">
    <source>
        <dbReference type="ARBA" id="ARBA00004127"/>
    </source>
</evidence>
<feature type="transmembrane region" description="Helical" evidence="7">
    <location>
        <begin position="85"/>
        <end position="103"/>
    </location>
</feature>
<dbReference type="AlphaFoldDB" id="A0A2U3AB34"/>
<dbReference type="RefSeq" id="WP_109350203.1">
    <property type="nucleotide sequence ID" value="NZ_BJUE01000021.1"/>
</dbReference>
<dbReference type="Pfam" id="PF03006">
    <property type="entry name" value="HlyIII"/>
    <property type="match status" value="1"/>
</dbReference>
<reference evidence="8 10" key="1">
    <citation type="submission" date="2018-06" db="EMBL/GenBank/DDBJ databases">
        <authorList>
            <consortium name="Pathogen Informatics"/>
            <person name="Doyle S."/>
        </authorList>
    </citation>
    <scope>NUCLEOTIDE SEQUENCE [LARGE SCALE GENOMIC DNA]</scope>
    <source>
        <strain evidence="8 10">NCTC10597</strain>
    </source>
</reference>
<accession>A0A2U3AB34</accession>
<feature type="transmembrane region" description="Helical" evidence="7">
    <location>
        <begin position="162"/>
        <end position="182"/>
    </location>
</feature>
<feature type="transmembrane region" description="Helical" evidence="7">
    <location>
        <begin position="191"/>
        <end position="211"/>
    </location>
</feature>
<organism evidence="8 10">
    <name type="scientific">Kurthia zopfii</name>
    <dbReference type="NCBI Taxonomy" id="1650"/>
    <lineage>
        <taxon>Bacteria</taxon>
        <taxon>Bacillati</taxon>
        <taxon>Bacillota</taxon>
        <taxon>Bacilli</taxon>
        <taxon>Bacillales</taxon>
        <taxon>Caryophanaceae</taxon>
        <taxon>Kurthia</taxon>
    </lineage>
</organism>
<evidence type="ECO:0000256" key="2">
    <source>
        <dbReference type="ARBA" id="ARBA00008488"/>
    </source>
</evidence>
<keyword evidence="6" id="KW-0479">Metal-binding</keyword>
<dbReference type="EMBL" id="UGNP01000001">
    <property type="protein sequence ID" value="STX09472.1"/>
    <property type="molecule type" value="Genomic_DNA"/>
</dbReference>
<feature type="transmembrane region" description="Helical" evidence="7">
    <location>
        <begin position="21"/>
        <end position="40"/>
    </location>
</feature>
<comment type="similarity">
    <text evidence="2">Belongs to the UPF0073 (Hly-III) family.</text>
</comment>
<evidence type="ECO:0000313" key="8">
    <source>
        <dbReference type="EMBL" id="STX09472.1"/>
    </source>
</evidence>
<comment type="subcellular location">
    <subcellularLocation>
        <location evidence="1">Endomembrane system</location>
        <topology evidence="1">Multi-pass membrane protein</topology>
    </subcellularLocation>
</comment>
<feature type="transmembrane region" description="Helical" evidence="7">
    <location>
        <begin position="46"/>
        <end position="64"/>
    </location>
</feature>
<dbReference type="GO" id="GO:0140911">
    <property type="term" value="F:pore-forming activity"/>
    <property type="evidence" value="ECO:0007669"/>
    <property type="project" value="InterPro"/>
</dbReference>
<feature type="transmembrane region" description="Helical" evidence="7">
    <location>
        <begin position="136"/>
        <end position="156"/>
    </location>
</feature>
<comment type="caution">
    <text evidence="8">The sequence shown here is derived from an EMBL/GenBank/DDBJ whole genome shotgun (WGS) entry which is preliminary data.</text>
</comment>
<feature type="binding site" evidence="6">
    <location>
        <position position="190"/>
    </location>
    <ligand>
        <name>Zn(2+)</name>
        <dbReference type="ChEBI" id="CHEBI:29105"/>
    </ligand>
</feature>
<evidence type="ECO:0000256" key="5">
    <source>
        <dbReference type="ARBA" id="ARBA00023136"/>
    </source>
</evidence>
<dbReference type="NCBIfam" id="TIGR01065">
    <property type="entry name" value="hlyIII"/>
    <property type="match status" value="1"/>
</dbReference>
<evidence type="ECO:0000313" key="9">
    <source>
        <dbReference type="EMBL" id="TDR36010.1"/>
    </source>
</evidence>
<dbReference type="Proteomes" id="UP000254330">
    <property type="component" value="Unassembled WGS sequence"/>
</dbReference>
<evidence type="ECO:0000256" key="4">
    <source>
        <dbReference type="ARBA" id="ARBA00022989"/>
    </source>
</evidence>
<keyword evidence="4 7" id="KW-1133">Transmembrane helix</keyword>
<name>A0A2U3AB34_9BACL</name>
<dbReference type="GO" id="GO:0046872">
    <property type="term" value="F:metal ion binding"/>
    <property type="evidence" value="ECO:0007669"/>
    <property type="project" value="UniProtKB-KW"/>
</dbReference>
<reference evidence="9 11" key="2">
    <citation type="submission" date="2019-03" db="EMBL/GenBank/DDBJ databases">
        <title>Genomic Encyclopedia of Type Strains, Phase IV (KMG-IV): sequencing the most valuable type-strain genomes for metagenomic binning, comparative biology and taxonomic classification.</title>
        <authorList>
            <person name="Goeker M."/>
        </authorList>
    </citation>
    <scope>NUCLEOTIDE SEQUENCE [LARGE SCALE GENOMIC DNA]</scope>
    <source>
        <strain evidence="9 11">DSM 20580</strain>
    </source>
</reference>
<dbReference type="InterPro" id="IPR005744">
    <property type="entry name" value="Hy-lIII"/>
</dbReference>
<feature type="binding site" evidence="6">
    <location>
        <position position="69"/>
    </location>
    <ligand>
        <name>Zn(2+)</name>
        <dbReference type="ChEBI" id="CHEBI:29105"/>
    </ligand>
</feature>
<dbReference type="OrthoDB" id="9813689at2"/>
<dbReference type="Proteomes" id="UP000294641">
    <property type="component" value="Unassembled WGS sequence"/>
</dbReference>
<feature type="binding site" evidence="6">
    <location>
        <position position="194"/>
    </location>
    <ligand>
        <name>Zn(2+)</name>
        <dbReference type="ChEBI" id="CHEBI:29105"/>
    </ligand>
</feature>
<evidence type="ECO:0000256" key="6">
    <source>
        <dbReference type="PIRSR" id="PIRSR604254-1"/>
    </source>
</evidence>
<protein>
    <submittedName>
        <fullName evidence="8 9">Hemolysin</fullName>
    </submittedName>
</protein>
<gene>
    <name evidence="8" type="primary">yqfA</name>
    <name evidence="9" type="ORF">DFR61_1279</name>
    <name evidence="8" type="ORF">NCTC10597_01147</name>
</gene>
<evidence type="ECO:0000256" key="7">
    <source>
        <dbReference type="SAM" id="Phobius"/>
    </source>
</evidence>
<sequence>MHSATEDYKTKREELWNAITHGLGFILAIPALVLLILQAGTFNSPLYMVSFIVFGISMLLLFLASTLLHSVPEKMKKVCSIIDHSSIYILIAGTYTPFALLAIGGKLGWAIFGLEWGFAIIGILFKCFFIHKYEALSLVFYIAMGWVIIFAFKPIVAHITMTGFWLLLTGGLLYTIGAYFYANRKIPYNHAIWHLFVLGGSAMMFFCVIGYV</sequence>
<keyword evidence="3 7" id="KW-0812">Transmembrane</keyword>
<keyword evidence="5 7" id="KW-0472">Membrane</keyword>
<dbReference type="PANTHER" id="PTHR20855">
    <property type="entry name" value="ADIPOR/PROGESTIN RECEPTOR-RELATED"/>
    <property type="match status" value="1"/>
</dbReference>
<keyword evidence="11" id="KW-1185">Reference proteome</keyword>
<evidence type="ECO:0000256" key="3">
    <source>
        <dbReference type="ARBA" id="ARBA00022692"/>
    </source>
</evidence>
<dbReference type="PANTHER" id="PTHR20855:SF129">
    <property type="entry name" value="HEMOLYSIN-3 HOMOLOG"/>
    <property type="match status" value="1"/>
</dbReference>
<dbReference type="InterPro" id="IPR004254">
    <property type="entry name" value="AdipoR/HlyIII-related"/>
</dbReference>
<evidence type="ECO:0000313" key="10">
    <source>
        <dbReference type="Proteomes" id="UP000254330"/>
    </source>
</evidence>
<feature type="transmembrane region" description="Helical" evidence="7">
    <location>
        <begin position="109"/>
        <end position="129"/>
    </location>
</feature>
<proteinExistence type="inferred from homology"/>
<dbReference type="EMBL" id="SNZG01000027">
    <property type="protein sequence ID" value="TDR36010.1"/>
    <property type="molecule type" value="Genomic_DNA"/>
</dbReference>
<dbReference type="GO" id="GO:0012505">
    <property type="term" value="C:endomembrane system"/>
    <property type="evidence" value="ECO:0007669"/>
    <property type="project" value="UniProtKB-SubCell"/>
</dbReference>
<dbReference type="GO" id="GO:0016020">
    <property type="term" value="C:membrane"/>
    <property type="evidence" value="ECO:0007669"/>
    <property type="project" value="InterPro"/>
</dbReference>
<evidence type="ECO:0000313" key="11">
    <source>
        <dbReference type="Proteomes" id="UP000294641"/>
    </source>
</evidence>
<keyword evidence="6" id="KW-0862">Zinc</keyword>